<dbReference type="InterPro" id="IPR005815">
    <property type="entry name" value="BioA"/>
</dbReference>
<dbReference type="GO" id="GO:0030170">
    <property type="term" value="F:pyridoxal phosphate binding"/>
    <property type="evidence" value="ECO:0007669"/>
    <property type="project" value="UniProtKB-UniRule"/>
</dbReference>
<keyword evidence="9" id="KW-0963">Cytoplasm</keyword>
<dbReference type="InterPro" id="IPR005814">
    <property type="entry name" value="Aminotrans_3"/>
</dbReference>
<comment type="caution">
    <text evidence="10">The sequence shown here is derived from an EMBL/GenBank/DDBJ whole genome shotgun (WGS) entry which is preliminary data.</text>
</comment>
<comment type="catalytic activity">
    <reaction evidence="8 9">
        <text>(8S)-8-amino-7-oxononanoate + S-adenosyl-L-methionine = S-adenosyl-4-methylsulfanyl-2-oxobutanoate + (7R,8S)-7,8-diammoniononanoate</text>
        <dbReference type="Rhea" id="RHEA:16861"/>
        <dbReference type="ChEBI" id="CHEBI:16490"/>
        <dbReference type="ChEBI" id="CHEBI:59789"/>
        <dbReference type="ChEBI" id="CHEBI:149468"/>
        <dbReference type="ChEBI" id="CHEBI:149469"/>
        <dbReference type="EC" id="2.6.1.62"/>
    </reaction>
</comment>
<accession>A0A6M1RL07</accession>
<comment type="subunit">
    <text evidence="9">Homodimer.</text>
</comment>
<feature type="site" description="Participates in the substrate recognition with KAPA and in a stacking interaction with the adenine ring of SAM" evidence="9">
    <location>
        <position position="16"/>
    </location>
</feature>
<dbReference type="Gene3D" id="3.90.1150.10">
    <property type="entry name" value="Aspartate Aminotransferase, domain 1"/>
    <property type="match status" value="1"/>
</dbReference>
<dbReference type="NCBIfam" id="TIGR00508">
    <property type="entry name" value="bioA"/>
    <property type="match status" value="1"/>
</dbReference>
<dbReference type="InterPro" id="IPR015422">
    <property type="entry name" value="PyrdxlP-dep_Trfase_small"/>
</dbReference>
<comment type="subcellular location">
    <subcellularLocation>
        <location evidence="9">Cytoplasm</location>
    </subcellularLocation>
</comment>
<evidence type="ECO:0000256" key="4">
    <source>
        <dbReference type="ARBA" id="ARBA00022679"/>
    </source>
</evidence>
<evidence type="ECO:0000256" key="5">
    <source>
        <dbReference type="ARBA" id="ARBA00022691"/>
    </source>
</evidence>
<dbReference type="UniPathway" id="UPA00078">
    <property type="reaction ID" value="UER00160"/>
</dbReference>
<dbReference type="GO" id="GO:0004015">
    <property type="term" value="F:adenosylmethionine-8-amino-7-oxononanoate transaminase activity"/>
    <property type="evidence" value="ECO:0007669"/>
    <property type="project" value="UniProtKB-UniRule"/>
</dbReference>
<comment type="similarity">
    <text evidence="9">Belongs to the class-III pyridoxal-phosphate-dependent aminotransferase family. BioA subfamily.</text>
</comment>
<feature type="binding site" evidence="9">
    <location>
        <begin position="349"/>
        <end position="350"/>
    </location>
    <ligand>
        <name>pyridoxal 5'-phosphate</name>
        <dbReference type="ChEBI" id="CHEBI:597326"/>
    </ligand>
</feature>
<evidence type="ECO:0000313" key="10">
    <source>
        <dbReference type="EMBL" id="NGO38187.1"/>
    </source>
</evidence>
<dbReference type="CDD" id="cd00610">
    <property type="entry name" value="OAT_like"/>
    <property type="match status" value="1"/>
</dbReference>
<proteinExistence type="inferred from homology"/>
<evidence type="ECO:0000256" key="2">
    <source>
        <dbReference type="ARBA" id="ARBA00005063"/>
    </source>
</evidence>
<evidence type="ECO:0000256" key="1">
    <source>
        <dbReference type="ARBA" id="ARBA00001933"/>
    </source>
</evidence>
<dbReference type="RefSeq" id="WP_165105535.1">
    <property type="nucleotide sequence ID" value="NZ_JAAKYA010000012.1"/>
</dbReference>
<feature type="binding site" evidence="9">
    <location>
        <position position="443"/>
    </location>
    <ligand>
        <name>substrate</name>
    </ligand>
</feature>
<dbReference type="InterPro" id="IPR015424">
    <property type="entry name" value="PyrdxlP-dep_Trfase"/>
</dbReference>
<keyword evidence="7 9" id="KW-0663">Pyridoxal phosphate</keyword>
<feature type="binding site" evidence="9">
    <location>
        <position position="313"/>
    </location>
    <ligand>
        <name>substrate</name>
    </ligand>
</feature>
<keyword evidence="4 9" id="KW-0808">Transferase</keyword>
<dbReference type="PANTHER" id="PTHR42684:SF17">
    <property type="entry name" value="ADENOSYLMETHIONINE-8-AMINO-7-OXONONANOATE AMINOTRANSFERASE"/>
    <property type="match status" value="1"/>
</dbReference>
<protein>
    <recommendedName>
        <fullName evidence="9">Adenosylmethionine-8-amino-7-oxononanoate aminotransferase</fullName>
        <ecNumber evidence="9">2.6.1.62</ecNumber>
    </recommendedName>
    <alternativeName>
        <fullName evidence="9">7,8-diamino-pelargonic acid aminotransferase</fullName>
        <shortName evidence="9">DAPA AT</shortName>
        <shortName evidence="9">DAPA aminotransferase</shortName>
    </alternativeName>
    <alternativeName>
        <fullName evidence="9">7,8-diaminononanoate synthase</fullName>
        <shortName evidence="9">DANS</shortName>
    </alternativeName>
    <alternativeName>
        <fullName evidence="9">Diaminopelargonic acid synthase</fullName>
    </alternativeName>
</protein>
<comment type="function">
    <text evidence="9">Catalyzes the transfer of the alpha-amino group from S-adenosyl-L-methionine (SAM) to 7-keto-8-aminopelargonic acid (KAPA) to form 7,8-diaminopelargonic acid (DAPA). It is the only aminotransferase known to utilize SAM as an amino donor.</text>
</comment>
<keyword evidence="3 9" id="KW-0032">Aminotransferase</keyword>
<comment type="pathway">
    <text evidence="2 9">Cofactor biosynthesis; biotin biosynthesis; 7,8-diaminononanoate from 8-amino-7-oxononanoate (SAM route): step 1/1.</text>
</comment>
<feature type="modified residue" description="N6-(pyridoxal phosphate)lysine" evidence="9">
    <location>
        <position position="313"/>
    </location>
</feature>
<dbReference type="EC" id="2.6.1.62" evidence="9"/>
<keyword evidence="6 9" id="KW-0093">Biotin biosynthesis</keyword>
<evidence type="ECO:0000256" key="3">
    <source>
        <dbReference type="ARBA" id="ARBA00022576"/>
    </source>
</evidence>
<name>A0A6M1RL07_9BACT</name>
<feature type="binding site" evidence="9">
    <location>
        <begin position="119"/>
        <end position="120"/>
    </location>
    <ligand>
        <name>pyridoxal 5'-phosphate</name>
        <dbReference type="ChEBI" id="CHEBI:597326"/>
    </ligand>
</feature>
<dbReference type="GO" id="GO:0009102">
    <property type="term" value="P:biotin biosynthetic process"/>
    <property type="evidence" value="ECO:0007669"/>
    <property type="project" value="UniProtKB-UniRule"/>
</dbReference>
<dbReference type="SUPFAM" id="SSF53383">
    <property type="entry name" value="PLP-dependent transferases"/>
    <property type="match status" value="1"/>
</dbReference>
<keyword evidence="5 9" id="KW-0949">S-adenosyl-L-methionine</keyword>
<dbReference type="Gene3D" id="3.40.640.10">
    <property type="entry name" value="Type I PLP-dependent aspartate aminotransferase-like (Major domain)"/>
    <property type="match status" value="1"/>
</dbReference>
<organism evidence="10 11">
    <name type="scientific">Limisphaera ngatamarikiensis</name>
    <dbReference type="NCBI Taxonomy" id="1324935"/>
    <lineage>
        <taxon>Bacteria</taxon>
        <taxon>Pseudomonadati</taxon>
        <taxon>Verrucomicrobiota</taxon>
        <taxon>Verrucomicrobiia</taxon>
        <taxon>Limisphaerales</taxon>
        <taxon>Limisphaeraceae</taxon>
        <taxon>Limisphaera</taxon>
    </lineage>
</organism>
<dbReference type="HAMAP" id="MF_00834">
    <property type="entry name" value="BioA"/>
    <property type="match status" value="1"/>
</dbReference>
<evidence type="ECO:0000313" key="11">
    <source>
        <dbReference type="Proteomes" id="UP000477311"/>
    </source>
</evidence>
<keyword evidence="11" id="KW-1185">Reference proteome</keyword>
<evidence type="ECO:0000256" key="7">
    <source>
        <dbReference type="ARBA" id="ARBA00022898"/>
    </source>
</evidence>
<evidence type="ECO:0000256" key="9">
    <source>
        <dbReference type="HAMAP-Rule" id="MF_00834"/>
    </source>
</evidence>
<gene>
    <name evidence="9 10" type="primary">bioA</name>
    <name evidence="10" type="ORF">G4L39_02090</name>
</gene>
<reference evidence="10 11" key="1">
    <citation type="submission" date="2020-02" db="EMBL/GenBank/DDBJ databases">
        <title>Draft genome sequence of Limisphaera ngatamarikiensis NGM72.4T, a thermophilic Verrucomicrobia grouped in subdivision 3.</title>
        <authorList>
            <person name="Carere C.R."/>
            <person name="Steen J."/>
            <person name="Hugenholtz P."/>
            <person name="Stott M.B."/>
        </authorList>
    </citation>
    <scope>NUCLEOTIDE SEQUENCE [LARGE SCALE GENOMIC DNA]</scope>
    <source>
        <strain evidence="10 11">NGM72.4</strain>
    </source>
</reference>
<dbReference type="Proteomes" id="UP000477311">
    <property type="component" value="Unassembled WGS sequence"/>
</dbReference>
<feature type="binding site" evidence="9">
    <location>
        <position position="272"/>
    </location>
    <ligand>
        <name>pyridoxal 5'-phosphate</name>
        <dbReference type="ChEBI" id="CHEBI:597326"/>
    </ligand>
</feature>
<dbReference type="EMBL" id="JAAKYA010000012">
    <property type="protein sequence ID" value="NGO38187.1"/>
    <property type="molecule type" value="Genomic_DNA"/>
</dbReference>
<feature type="binding site" evidence="9">
    <location>
        <position position="348"/>
    </location>
    <ligand>
        <name>substrate</name>
    </ligand>
</feature>
<evidence type="ECO:0000256" key="8">
    <source>
        <dbReference type="ARBA" id="ARBA00048449"/>
    </source>
</evidence>
<feature type="binding site" evidence="9">
    <location>
        <position position="153"/>
    </location>
    <ligand>
        <name>substrate</name>
    </ligand>
</feature>
<dbReference type="PANTHER" id="PTHR42684">
    <property type="entry name" value="ADENOSYLMETHIONINE-8-AMINO-7-OXONONANOATE AMINOTRANSFERASE"/>
    <property type="match status" value="1"/>
</dbReference>
<dbReference type="Pfam" id="PF00202">
    <property type="entry name" value="Aminotran_3"/>
    <property type="match status" value="1"/>
</dbReference>
<comment type="cofactor">
    <cofactor evidence="1 9">
        <name>pyridoxal 5'-phosphate</name>
        <dbReference type="ChEBI" id="CHEBI:597326"/>
    </cofactor>
</comment>
<evidence type="ECO:0000256" key="6">
    <source>
        <dbReference type="ARBA" id="ARBA00022756"/>
    </source>
</evidence>
<comment type="caution">
    <text evidence="9">Lacks conserved residue(s) required for the propagation of feature annotation.</text>
</comment>
<sequence length="488" mass="55411">MHRLAQLDHRFVWHPFTQMRDWLREEPIVIVSGKGARLYDVYGREYLDANSSIWTNLHGHNHPRLNTALVRQLRKIAHSSALGLANEPASLLAAELVQAAQIPGARGPRLTKVFYSDDGSTALEVALKLTYEYTRRTRGRRSRPRFLSLDGAYHGDTLGAVALGHIPLFHQTWRGLLFRTDTVMAPYCYRCPFNRARPERADARSYRQCRWECVDEVARRLEHQTRQRGEPYAAMVVEPLIQGAAGMIPQPEGWLARVHELLRQQGIMLIADEVMTAFGRTGLPRHWQGSPERAPLFACQHEKVRPDFLCLAKGLTGGYLPLAATLTTREVFDAFLGRYDEFKTFFHGHSYTANQLGTATALENLRLLRSAASLRTRRRLQEALARELQVLWSIPQIGDIRQVGLVVGVELVRDWTTREPFELEEQAGIRVCKAMARRGVLTRPIGNVVVLMPPYCTSPRQVRQIVHALAEACEETFSRSASARSTHR</sequence>
<dbReference type="GO" id="GO:0005737">
    <property type="term" value="C:cytoplasm"/>
    <property type="evidence" value="ECO:0007669"/>
    <property type="project" value="UniProtKB-SubCell"/>
</dbReference>
<dbReference type="AlphaFoldDB" id="A0A6M1RL07"/>
<dbReference type="InterPro" id="IPR015421">
    <property type="entry name" value="PyrdxlP-dep_Trfase_major"/>
</dbReference>